<reference evidence="18 19" key="1">
    <citation type="submission" date="2011-11" db="EMBL/GenBank/DDBJ databases">
        <title>The Genome Sequence of Dialister succinatiphilus YIT 11850.</title>
        <authorList>
            <consortium name="The Broad Institute Genome Sequencing Platform"/>
            <person name="Earl A."/>
            <person name="Ward D."/>
            <person name="Feldgarden M."/>
            <person name="Gevers D."/>
            <person name="Morotomi M."/>
            <person name="Young S.K."/>
            <person name="Zeng Q."/>
            <person name="Gargeya S."/>
            <person name="Fitzgerald M."/>
            <person name="Haas B."/>
            <person name="Abouelleil A."/>
            <person name="Alvarado L."/>
            <person name="Arachchi H.M."/>
            <person name="Berlin A."/>
            <person name="Brown A."/>
            <person name="Chapman S.B."/>
            <person name="Dunbar C."/>
            <person name="Gearin G."/>
            <person name="Goldberg J."/>
            <person name="Griggs A."/>
            <person name="Gujja S."/>
            <person name="Heiman D."/>
            <person name="Howarth C."/>
            <person name="Lui A."/>
            <person name="MacDonald P.J.P."/>
            <person name="Montmayeur A."/>
            <person name="Murphy C."/>
            <person name="Neiman D."/>
            <person name="Pearson M."/>
            <person name="Priest M."/>
            <person name="Roberts A."/>
            <person name="Saif S."/>
            <person name="Shea T."/>
            <person name="Sisk P."/>
            <person name="Stolte C."/>
            <person name="Sykes S."/>
            <person name="Wortman J."/>
            <person name="Nusbaum C."/>
            <person name="Birren B."/>
        </authorList>
    </citation>
    <scope>NUCLEOTIDE SEQUENCE [LARGE SCALE GENOMIC DNA]</scope>
    <source>
        <strain evidence="18 19">YIT 11850</strain>
    </source>
</reference>
<keyword evidence="13 16" id="KW-0460">Magnesium</keyword>
<dbReference type="Proteomes" id="UP000003277">
    <property type="component" value="Unassembled WGS sequence"/>
</dbReference>
<comment type="pathway">
    <text evidence="5">Purine metabolism; GMP biosynthesis via salvage pathway; GMP from guanine: step 1/1.</text>
</comment>
<evidence type="ECO:0000256" key="12">
    <source>
        <dbReference type="ARBA" id="ARBA00022741"/>
    </source>
</evidence>
<comment type="pathway">
    <text evidence="4 16">Purine metabolism; IMP biosynthesis via salvage pathway; IMP from hypoxanthine: step 1/1.</text>
</comment>
<dbReference type="STRING" id="742743.HMPREF9453_00891"/>
<dbReference type="AlphaFoldDB" id="H1CZV3"/>
<dbReference type="GeneID" id="98911976"/>
<dbReference type="GO" id="GO:0032264">
    <property type="term" value="P:IMP salvage"/>
    <property type="evidence" value="ECO:0007669"/>
    <property type="project" value="UniProtKB-UniPathway"/>
</dbReference>
<dbReference type="PANTHER" id="PTHR43340">
    <property type="entry name" value="HYPOXANTHINE-GUANINE PHOSPHORIBOSYLTRANSFERASE"/>
    <property type="match status" value="1"/>
</dbReference>
<evidence type="ECO:0000256" key="6">
    <source>
        <dbReference type="ARBA" id="ARBA00008391"/>
    </source>
</evidence>
<dbReference type="Pfam" id="PF00156">
    <property type="entry name" value="Pribosyltran"/>
    <property type="match status" value="1"/>
</dbReference>
<dbReference type="EC" id="2.4.2.8" evidence="16"/>
<comment type="caution">
    <text evidence="18">The sequence shown here is derived from an EMBL/GenBank/DDBJ whole genome shotgun (WGS) entry which is preliminary data.</text>
</comment>
<comment type="similarity">
    <text evidence="6 16">Belongs to the purine/pyrimidine phosphoribosyltransferase family.</text>
</comment>
<comment type="cofactor">
    <cofactor evidence="1 16">
        <name>Mg(2+)</name>
        <dbReference type="ChEBI" id="CHEBI:18420"/>
    </cofactor>
</comment>
<evidence type="ECO:0000256" key="2">
    <source>
        <dbReference type="ARBA" id="ARBA00002049"/>
    </source>
</evidence>
<evidence type="ECO:0000256" key="8">
    <source>
        <dbReference type="ARBA" id="ARBA00022676"/>
    </source>
</evidence>
<dbReference type="InterPro" id="IPR005904">
    <property type="entry name" value="Hxn_phspho_trans"/>
</dbReference>
<dbReference type="NCBIfam" id="TIGR01203">
    <property type="entry name" value="HGPRTase"/>
    <property type="match status" value="1"/>
</dbReference>
<dbReference type="GO" id="GO:0000166">
    <property type="term" value="F:nucleotide binding"/>
    <property type="evidence" value="ECO:0007669"/>
    <property type="project" value="UniProtKB-KW"/>
</dbReference>
<dbReference type="CDD" id="cd06223">
    <property type="entry name" value="PRTases_typeI"/>
    <property type="match status" value="1"/>
</dbReference>
<dbReference type="GO" id="GO:0052657">
    <property type="term" value="F:guanine phosphoribosyltransferase activity"/>
    <property type="evidence" value="ECO:0007669"/>
    <property type="project" value="UniProtKB-ARBA"/>
</dbReference>
<evidence type="ECO:0000313" key="18">
    <source>
        <dbReference type="EMBL" id="EHO63191.1"/>
    </source>
</evidence>
<evidence type="ECO:0000256" key="16">
    <source>
        <dbReference type="RuleBase" id="RU364099"/>
    </source>
</evidence>
<proteinExistence type="inferred from homology"/>
<accession>H1CZV3</accession>
<evidence type="ECO:0000256" key="15">
    <source>
        <dbReference type="ARBA" id="ARBA00049402"/>
    </source>
</evidence>
<dbReference type="GO" id="GO:0005829">
    <property type="term" value="C:cytosol"/>
    <property type="evidence" value="ECO:0007669"/>
    <property type="project" value="TreeGrafter"/>
</dbReference>
<dbReference type="InterPro" id="IPR050408">
    <property type="entry name" value="HGPRT"/>
</dbReference>
<dbReference type="GO" id="GO:0046100">
    <property type="term" value="P:hypoxanthine metabolic process"/>
    <property type="evidence" value="ECO:0007669"/>
    <property type="project" value="TreeGrafter"/>
</dbReference>
<dbReference type="PANTHER" id="PTHR43340:SF1">
    <property type="entry name" value="HYPOXANTHINE PHOSPHORIBOSYLTRANSFERASE"/>
    <property type="match status" value="1"/>
</dbReference>
<dbReference type="GO" id="GO:0006166">
    <property type="term" value="P:purine ribonucleoside salvage"/>
    <property type="evidence" value="ECO:0007669"/>
    <property type="project" value="UniProtKB-KW"/>
</dbReference>
<comment type="subcellular location">
    <subcellularLocation>
        <location evidence="3 16">Cytoplasm</location>
    </subcellularLocation>
</comment>
<evidence type="ECO:0000256" key="1">
    <source>
        <dbReference type="ARBA" id="ARBA00001946"/>
    </source>
</evidence>
<keyword evidence="9 16" id="KW-0808">Transferase</keyword>
<dbReference type="InterPro" id="IPR029057">
    <property type="entry name" value="PRTase-like"/>
</dbReference>
<gene>
    <name evidence="18" type="ORF">HMPREF9453_00891</name>
</gene>
<dbReference type="UniPathway" id="UPA00591">
    <property type="reaction ID" value="UER00648"/>
</dbReference>
<dbReference type="FunFam" id="3.40.50.2020:FF:000006">
    <property type="entry name" value="Hypoxanthine phosphoribosyltransferase"/>
    <property type="match status" value="1"/>
</dbReference>
<dbReference type="GO" id="GO:0004422">
    <property type="term" value="F:hypoxanthine phosphoribosyltransferase activity"/>
    <property type="evidence" value="ECO:0007669"/>
    <property type="project" value="InterPro"/>
</dbReference>
<dbReference type="PATRIC" id="fig|742743.3.peg.907"/>
<comment type="function">
    <text evidence="2">Purine salvage pathway enzyme that catalyzes the transfer of the ribosyl-5-phosphate group from 5-phospho-alpha-D-ribose 1-diphosphate (PRPP) to the N9 position of the 6-oxopurines hypoxanthine and guanine to form the corresponding ribonucleotides IMP (inosine 5'-monophosphate) and GMP (guanosine 5'-monophosphate), with the release of PPi.</text>
</comment>
<comment type="catalytic activity">
    <reaction evidence="15">
        <text>IMP + diphosphate = hypoxanthine + 5-phospho-alpha-D-ribose 1-diphosphate</text>
        <dbReference type="Rhea" id="RHEA:17973"/>
        <dbReference type="ChEBI" id="CHEBI:17368"/>
        <dbReference type="ChEBI" id="CHEBI:33019"/>
        <dbReference type="ChEBI" id="CHEBI:58017"/>
        <dbReference type="ChEBI" id="CHEBI:58053"/>
        <dbReference type="EC" id="2.4.2.8"/>
    </reaction>
    <physiologicalReaction direction="right-to-left" evidence="15">
        <dbReference type="Rhea" id="RHEA:17975"/>
    </physiologicalReaction>
</comment>
<evidence type="ECO:0000256" key="5">
    <source>
        <dbReference type="ARBA" id="ARBA00004676"/>
    </source>
</evidence>
<evidence type="ECO:0000256" key="9">
    <source>
        <dbReference type="ARBA" id="ARBA00022679"/>
    </source>
</evidence>
<protein>
    <recommendedName>
        <fullName evidence="16">Hypoxanthine phosphoribosyltransferase</fullName>
        <ecNumber evidence="16">2.4.2.8</ecNumber>
    </recommendedName>
</protein>
<dbReference type="SUPFAM" id="SSF53271">
    <property type="entry name" value="PRTase-like"/>
    <property type="match status" value="1"/>
</dbReference>
<dbReference type="GO" id="GO:0000287">
    <property type="term" value="F:magnesium ion binding"/>
    <property type="evidence" value="ECO:0007669"/>
    <property type="project" value="TreeGrafter"/>
</dbReference>
<evidence type="ECO:0000313" key="19">
    <source>
        <dbReference type="Proteomes" id="UP000003277"/>
    </source>
</evidence>
<name>H1CZV3_9FIRM</name>
<evidence type="ECO:0000256" key="7">
    <source>
        <dbReference type="ARBA" id="ARBA00022490"/>
    </source>
</evidence>
<evidence type="ECO:0000256" key="10">
    <source>
        <dbReference type="ARBA" id="ARBA00022723"/>
    </source>
</evidence>
<evidence type="ECO:0000256" key="4">
    <source>
        <dbReference type="ARBA" id="ARBA00004669"/>
    </source>
</evidence>
<dbReference type="Gene3D" id="3.40.50.2020">
    <property type="match status" value="1"/>
</dbReference>
<organism evidence="18 19">
    <name type="scientific">Dialister succinatiphilus YIT 11850</name>
    <dbReference type="NCBI Taxonomy" id="742743"/>
    <lineage>
        <taxon>Bacteria</taxon>
        <taxon>Bacillati</taxon>
        <taxon>Bacillota</taxon>
        <taxon>Negativicutes</taxon>
        <taxon>Veillonellales</taxon>
        <taxon>Veillonellaceae</taxon>
        <taxon>Dialister</taxon>
    </lineage>
</organism>
<keyword evidence="7 16" id="KW-0963">Cytoplasm</keyword>
<dbReference type="RefSeq" id="WP_008859387.1">
    <property type="nucleotide sequence ID" value="NZ_JH591187.1"/>
</dbReference>
<evidence type="ECO:0000256" key="3">
    <source>
        <dbReference type="ARBA" id="ARBA00004496"/>
    </source>
</evidence>
<dbReference type="eggNOG" id="COG0634">
    <property type="taxonomic scope" value="Bacteria"/>
</dbReference>
<evidence type="ECO:0000256" key="11">
    <source>
        <dbReference type="ARBA" id="ARBA00022726"/>
    </source>
</evidence>
<keyword evidence="12 16" id="KW-0547">Nucleotide-binding</keyword>
<keyword evidence="8 16" id="KW-0328">Glycosyltransferase</keyword>
<dbReference type="EMBL" id="ADLT01000019">
    <property type="protein sequence ID" value="EHO63191.1"/>
    <property type="molecule type" value="Genomic_DNA"/>
</dbReference>
<keyword evidence="10 16" id="KW-0479">Metal-binding</keyword>
<evidence type="ECO:0000256" key="13">
    <source>
        <dbReference type="ARBA" id="ARBA00022842"/>
    </source>
</evidence>
<dbReference type="HOGENOM" id="CLU_073615_0_0_9"/>
<feature type="domain" description="Phosphoribosyltransferase" evidence="17">
    <location>
        <begin position="19"/>
        <end position="165"/>
    </location>
</feature>
<dbReference type="GO" id="GO:0006178">
    <property type="term" value="P:guanine salvage"/>
    <property type="evidence" value="ECO:0007669"/>
    <property type="project" value="TreeGrafter"/>
</dbReference>
<evidence type="ECO:0000256" key="14">
    <source>
        <dbReference type="ARBA" id="ARBA00048811"/>
    </source>
</evidence>
<keyword evidence="11 16" id="KW-0660">Purine salvage</keyword>
<dbReference type="GO" id="GO:0032263">
    <property type="term" value="P:GMP salvage"/>
    <property type="evidence" value="ECO:0007669"/>
    <property type="project" value="TreeGrafter"/>
</dbReference>
<sequence length="186" mass="20835">MNNMKNLGKDIKTVLITKEQIEKRVEELGRQITKDYEGKDVVLVGILKGAMPFLCDLMRSIDLPVTLDTMCVSSYGNSTVSSGHVNIKKDLDRDIRGKNVIVVEDIIDTGITMSALVPLLKQRGAASVELAICLNKKERREKEVDVKYVGFDIPDEFIVGYGCDYAEKYRNLPDVCVLDSRVYTKA</sequence>
<evidence type="ECO:0000259" key="17">
    <source>
        <dbReference type="Pfam" id="PF00156"/>
    </source>
</evidence>
<comment type="catalytic activity">
    <reaction evidence="14">
        <text>GMP + diphosphate = guanine + 5-phospho-alpha-D-ribose 1-diphosphate</text>
        <dbReference type="Rhea" id="RHEA:25424"/>
        <dbReference type="ChEBI" id="CHEBI:16235"/>
        <dbReference type="ChEBI" id="CHEBI:33019"/>
        <dbReference type="ChEBI" id="CHEBI:58017"/>
        <dbReference type="ChEBI" id="CHEBI:58115"/>
        <dbReference type="EC" id="2.4.2.8"/>
    </reaction>
    <physiologicalReaction direction="right-to-left" evidence="14">
        <dbReference type="Rhea" id="RHEA:25426"/>
    </physiologicalReaction>
</comment>
<keyword evidence="19" id="KW-1185">Reference proteome</keyword>
<dbReference type="InterPro" id="IPR000836">
    <property type="entry name" value="PRTase_dom"/>
</dbReference>